<dbReference type="Proteomes" id="UP000765509">
    <property type="component" value="Unassembled WGS sequence"/>
</dbReference>
<dbReference type="SUPFAM" id="SSF53098">
    <property type="entry name" value="Ribonuclease H-like"/>
    <property type="match status" value="1"/>
</dbReference>
<sequence length="93" mass="10932">MLLPYHKYDTCMDPDLLLWNRVICHTGLFKNIIHDIYTKLKSALWTNTHKLFGTRLPFSIAHQPETDALTEGMIQALEDMIKRFSDYGLEFED</sequence>
<dbReference type="Gene3D" id="3.30.420.10">
    <property type="entry name" value="Ribonuclease H-like superfamily/Ribonuclease H"/>
    <property type="match status" value="1"/>
</dbReference>
<organism evidence="1 2">
    <name type="scientific">Austropuccinia psidii MF-1</name>
    <dbReference type="NCBI Taxonomy" id="1389203"/>
    <lineage>
        <taxon>Eukaryota</taxon>
        <taxon>Fungi</taxon>
        <taxon>Dikarya</taxon>
        <taxon>Basidiomycota</taxon>
        <taxon>Pucciniomycotina</taxon>
        <taxon>Pucciniomycetes</taxon>
        <taxon>Pucciniales</taxon>
        <taxon>Sphaerophragmiaceae</taxon>
        <taxon>Austropuccinia</taxon>
    </lineage>
</organism>
<dbReference type="InterPro" id="IPR012337">
    <property type="entry name" value="RNaseH-like_sf"/>
</dbReference>
<dbReference type="InterPro" id="IPR036397">
    <property type="entry name" value="RNaseH_sf"/>
</dbReference>
<dbReference type="EMBL" id="AVOT02034892">
    <property type="protein sequence ID" value="MBW0529135.1"/>
    <property type="molecule type" value="Genomic_DNA"/>
</dbReference>
<reference evidence="1" key="1">
    <citation type="submission" date="2021-03" db="EMBL/GenBank/DDBJ databases">
        <title>Draft genome sequence of rust myrtle Austropuccinia psidii MF-1, a brazilian biotype.</title>
        <authorList>
            <person name="Quecine M.C."/>
            <person name="Pachon D.M.R."/>
            <person name="Bonatelli M.L."/>
            <person name="Correr F.H."/>
            <person name="Franceschini L.M."/>
            <person name="Leite T.F."/>
            <person name="Margarido G.R.A."/>
            <person name="Almeida C.A."/>
            <person name="Ferrarezi J.A."/>
            <person name="Labate C.A."/>
        </authorList>
    </citation>
    <scope>NUCLEOTIDE SEQUENCE</scope>
    <source>
        <strain evidence="1">MF-1</strain>
    </source>
</reference>
<evidence type="ECO:0000313" key="2">
    <source>
        <dbReference type="Proteomes" id="UP000765509"/>
    </source>
</evidence>
<protein>
    <submittedName>
        <fullName evidence="1">Uncharacterized protein</fullName>
    </submittedName>
</protein>
<name>A0A9Q3I7G6_9BASI</name>
<proteinExistence type="predicted"/>
<dbReference type="GO" id="GO:0003676">
    <property type="term" value="F:nucleic acid binding"/>
    <property type="evidence" value="ECO:0007669"/>
    <property type="project" value="InterPro"/>
</dbReference>
<comment type="caution">
    <text evidence="1">The sequence shown here is derived from an EMBL/GenBank/DDBJ whole genome shotgun (WGS) entry which is preliminary data.</text>
</comment>
<evidence type="ECO:0000313" key="1">
    <source>
        <dbReference type="EMBL" id="MBW0529135.1"/>
    </source>
</evidence>
<dbReference type="AlphaFoldDB" id="A0A9Q3I7G6"/>
<gene>
    <name evidence="1" type="ORF">O181_068850</name>
</gene>
<accession>A0A9Q3I7G6</accession>
<keyword evidence="2" id="KW-1185">Reference proteome</keyword>